<accession>A0A6C0QV90</accession>
<dbReference type="InterPro" id="IPR024775">
    <property type="entry name" value="DinB-like"/>
</dbReference>
<feature type="domain" description="DinB-like" evidence="1">
    <location>
        <begin position="15"/>
        <end position="171"/>
    </location>
</feature>
<proteinExistence type="predicted"/>
<dbReference type="RefSeq" id="WP_172423561.1">
    <property type="nucleotide sequence ID" value="NZ_CP019717.1"/>
</dbReference>
<organism evidence="2 3">
    <name type="scientific">Paenibacillus larvae subsp. larvae</name>
    <dbReference type="NCBI Taxonomy" id="147375"/>
    <lineage>
        <taxon>Bacteria</taxon>
        <taxon>Bacillati</taxon>
        <taxon>Bacillota</taxon>
        <taxon>Bacilli</taxon>
        <taxon>Bacillales</taxon>
        <taxon>Paenibacillaceae</taxon>
        <taxon>Paenibacillus</taxon>
    </lineage>
</organism>
<dbReference type="Pfam" id="PF12867">
    <property type="entry name" value="DinB_2"/>
    <property type="match status" value="1"/>
</dbReference>
<sequence length="183" mass="20675">MTPIITLSQLGTFLSFTREKLMDALSLFSPDQRTLTEKKEGWNPVQIVEHIGIIDNYVVNKVADMLKNAPLYPPEEEDQKLIDVMPLFKENGIIGSKITAPSNTIPTGQVNYEEGLHRLTESLNDLLAFFPELADRQTNFIIDRHPLGVDLNVCQWIHFTAVHEWAHVNQIKCIAKVNGLLAV</sequence>
<evidence type="ECO:0000313" key="2">
    <source>
        <dbReference type="EMBL" id="QHZ52664.1"/>
    </source>
</evidence>
<dbReference type="SUPFAM" id="SSF109854">
    <property type="entry name" value="DinB/YfiT-like putative metalloenzymes"/>
    <property type="match status" value="1"/>
</dbReference>
<dbReference type="AlphaFoldDB" id="A0A6C0QV90"/>
<gene>
    <name evidence="2" type="ORF">ERICV_03563</name>
</gene>
<dbReference type="InterPro" id="IPR034660">
    <property type="entry name" value="DinB/YfiT-like"/>
</dbReference>
<protein>
    <submittedName>
        <fullName evidence="2">DinB superfamily protein</fullName>
    </submittedName>
</protein>
<evidence type="ECO:0000313" key="3">
    <source>
        <dbReference type="Proteomes" id="UP000464330"/>
    </source>
</evidence>
<dbReference type="Gene3D" id="1.20.120.450">
    <property type="entry name" value="dinb family like domain"/>
    <property type="match status" value="1"/>
</dbReference>
<dbReference type="Proteomes" id="UP000464330">
    <property type="component" value="Chromosome"/>
</dbReference>
<name>A0A6C0QV90_9BACL</name>
<dbReference type="EMBL" id="CP019717">
    <property type="protein sequence ID" value="QHZ52664.1"/>
    <property type="molecule type" value="Genomic_DNA"/>
</dbReference>
<evidence type="ECO:0000259" key="1">
    <source>
        <dbReference type="Pfam" id="PF12867"/>
    </source>
</evidence>
<reference evidence="2 3" key="1">
    <citation type="journal article" date="2020" name="Int. J. Med. Microbiol.">
        <title>Discovery of Paenibacillus larvae ERIC V: Phenotypic and genomic comparison to genotypes ERIC I-IV reveal different inventories of virulence factors which correlate with epidemiological prevalences of American Foulbrood.</title>
        <authorList>
            <person name="Beims H."/>
            <person name="Bunk B."/>
            <person name="Erler S."/>
            <person name="Mohr K.I."/>
            <person name="Sproer C."/>
            <person name="Pradella S."/>
            <person name="Gunther G."/>
            <person name="Rohde M."/>
            <person name="von der Ohe W."/>
            <person name="Steinert M."/>
        </authorList>
    </citation>
    <scope>NUCLEOTIDE SEQUENCE [LARGE SCALE GENOMIC DNA]</scope>
    <source>
        <strain evidence="2">Eric_V</strain>
    </source>
</reference>